<keyword evidence="1" id="KW-0812">Transmembrane</keyword>
<name>A0A101HRW3_9BACT</name>
<evidence type="ECO:0000313" key="3">
    <source>
        <dbReference type="Proteomes" id="UP000054092"/>
    </source>
</evidence>
<dbReference type="Gene3D" id="3.40.630.10">
    <property type="entry name" value="Zn peptidases"/>
    <property type="match status" value="1"/>
</dbReference>
<evidence type="ECO:0000313" key="2">
    <source>
        <dbReference type="EMBL" id="KUK82067.1"/>
    </source>
</evidence>
<dbReference type="SUPFAM" id="SSF53187">
    <property type="entry name" value="Zn-dependent exopeptidases"/>
    <property type="match status" value="1"/>
</dbReference>
<reference evidence="3" key="1">
    <citation type="journal article" date="2015" name="MBio">
        <title>Genome-Resolved Metagenomic Analysis Reveals Roles for Candidate Phyla and Other Microbial Community Members in Biogeochemical Transformations in Oil Reservoirs.</title>
        <authorList>
            <person name="Hu P."/>
            <person name="Tom L."/>
            <person name="Singh A."/>
            <person name="Thomas B.C."/>
            <person name="Baker B.J."/>
            <person name="Piceno Y.M."/>
            <person name="Andersen G.L."/>
            <person name="Banfield J.F."/>
        </authorList>
    </citation>
    <scope>NUCLEOTIDE SEQUENCE [LARGE SCALE GENOMIC DNA]</scope>
</reference>
<feature type="transmembrane region" description="Helical" evidence="1">
    <location>
        <begin position="6"/>
        <end position="26"/>
    </location>
</feature>
<sequence>MTDRNLMIVKIVSTALVGIALIIAGIEFYNHRNFREPVVIGPGVTNVKTLGDYFAPLKGTINDTNIYIIDSGVPGGTALVIGRSHPEEPATNLAAQIFVENAMPSKGRLIVAITANQSASRVTRPGDAYPMYYTIETPWGESKFRMGDRWTSPLDSWPDPEAYVHYPSGQLLAYMDIRNFNRTWPGRENGMITEQTNFAFMNLIREEGVDVFIDLHEAELEYPVISTIVAHQKAADIAGLASMILTSTEFRIGMEFSPPSLHGLSHREVGDHSDAISLLFETPEPFLDRVRGITDEALLLTGKDEFIVTAGKYGLLYEKIDEKGWPIDVRVGRHCSTTLMVLELWSDFNPGKEVVVGGVPRYDEVVSNGTGFYFQDPSKASASKIYYE</sequence>
<proteinExistence type="predicted"/>
<dbReference type="PATRIC" id="fig|1184387.3.peg.482"/>
<protein>
    <submittedName>
        <fullName evidence="2">Succinylglutamate desuccinylase/aspartoacylase</fullName>
    </submittedName>
</protein>
<dbReference type="AlphaFoldDB" id="A0A101HRW3"/>
<keyword evidence="1" id="KW-0472">Membrane</keyword>
<accession>A0A101HRW3</accession>
<comment type="caution">
    <text evidence="2">The sequence shown here is derived from an EMBL/GenBank/DDBJ whole genome shotgun (WGS) entry which is preliminary data.</text>
</comment>
<gene>
    <name evidence="2" type="ORF">XD94_0186</name>
</gene>
<dbReference type="Proteomes" id="UP000054092">
    <property type="component" value="Unassembled WGS sequence"/>
</dbReference>
<keyword evidence="1" id="KW-1133">Transmembrane helix</keyword>
<dbReference type="EMBL" id="LGGP01000017">
    <property type="protein sequence ID" value="KUK82067.1"/>
    <property type="molecule type" value="Genomic_DNA"/>
</dbReference>
<evidence type="ECO:0000256" key="1">
    <source>
        <dbReference type="SAM" id="Phobius"/>
    </source>
</evidence>
<organism evidence="2 3">
    <name type="scientific">Mesotoga prima</name>
    <dbReference type="NCBI Taxonomy" id="1184387"/>
    <lineage>
        <taxon>Bacteria</taxon>
        <taxon>Thermotogati</taxon>
        <taxon>Thermotogota</taxon>
        <taxon>Thermotogae</taxon>
        <taxon>Kosmotogales</taxon>
        <taxon>Kosmotogaceae</taxon>
        <taxon>Mesotoga</taxon>
    </lineage>
</organism>